<evidence type="ECO:0000256" key="1">
    <source>
        <dbReference type="SAM" id="Coils"/>
    </source>
</evidence>
<gene>
    <name evidence="4" type="ORF">OGZ50_05245</name>
</gene>
<dbReference type="Proteomes" id="UP001152598">
    <property type="component" value="Unassembled WGS sequence"/>
</dbReference>
<dbReference type="AlphaFoldDB" id="A0AAP3Z0I6"/>
<feature type="domain" description="OLD protein-like TOPRIM" evidence="3">
    <location>
        <begin position="453"/>
        <end position="520"/>
    </location>
</feature>
<protein>
    <submittedName>
        <fullName evidence="4">AAA family ATPase</fullName>
    </submittedName>
</protein>
<evidence type="ECO:0000259" key="2">
    <source>
        <dbReference type="Pfam" id="PF13175"/>
    </source>
</evidence>
<dbReference type="Pfam" id="PF13175">
    <property type="entry name" value="AAA_15"/>
    <property type="match status" value="1"/>
</dbReference>
<dbReference type="InterPro" id="IPR027417">
    <property type="entry name" value="P-loop_NTPase"/>
</dbReference>
<evidence type="ECO:0000313" key="5">
    <source>
        <dbReference type="Proteomes" id="UP001152598"/>
    </source>
</evidence>
<dbReference type="PANTHER" id="PTHR43581">
    <property type="entry name" value="ATP/GTP PHOSPHATASE"/>
    <property type="match status" value="1"/>
</dbReference>
<name>A0AAP3Z0I6_9LACT</name>
<reference evidence="4" key="1">
    <citation type="submission" date="2022-10" db="EMBL/GenBank/DDBJ databases">
        <authorList>
            <person name="Turner M.S."/>
            <person name="Huang W."/>
        </authorList>
    </citation>
    <scope>NUCLEOTIDE SEQUENCE</scope>
    <source>
        <strain evidence="4">54</strain>
    </source>
</reference>
<comment type="caution">
    <text evidence="4">The sequence shown here is derived from an EMBL/GenBank/DDBJ whole genome shotgun (WGS) entry which is preliminary data.</text>
</comment>
<accession>A0AAP3Z0I6</accession>
<dbReference type="CDD" id="cd01026">
    <property type="entry name" value="TOPRIM_OLD"/>
    <property type="match status" value="1"/>
</dbReference>
<sequence>MFISNLKITNFRNYRFSSFHFEKGTNTIIGENDAGKSNAMIAIRMLLDDRYYYTQKSLKESDFNKSLGDWRGHWIVISIDFDGMTSEEATKEIISQIMLDIDTDESLEQLNFNLSNTSTNTGNISLIIRPIESVRKELFDASDDTEKFQTVRKTISLADYEFLFLSKGSIDFSDEQNYKSIVGDLDSCSAPDPNECQNNESVIGTKININDIANYISVVFIDALRDVLLMMTKGNNPIRNIVRSIENNIDEDNIQKVREKIKNLNLSIAEIAELKGVQGNLNSKLVEILGFIYSPDLLLTSNISDELVSLSKFLNLNPEDEEGMNSLGLGHLNMIFIALKIVEYNFTSTREILNIMLIEEPEAHIHHHIQKTLFRNLGIKDKTTQVIMTTHSPNIAEASEISRMNIVKNHESKSKAMQPFKGLNKFGKDNLGIKLNLTHSIERYLDSKRSALLFSKGIILVEGDAEEIIIPSLIKKVLKISLDEIGVSVINIGSTSFQYIAPLFSDERIQRYCAIVTDLDVQAVPSDSKLFKSEAGTKGVERKKKLESMFNSNDWVEPYFANTTFEIEMSNTGRNIGLYKNAVSHLYVNNAAIRGWQEKLSSDCDETRNESVLKLAENFGKGWLAVTVSVLISEADFELSIPEYILEALVFASQESITEKFLEKLINRISDENCTVEEFMKPERNNESHYVSLFTFIKKWKSL</sequence>
<proteinExistence type="predicted"/>
<evidence type="ECO:0000259" key="3">
    <source>
        <dbReference type="Pfam" id="PF20469"/>
    </source>
</evidence>
<dbReference type="InterPro" id="IPR051396">
    <property type="entry name" value="Bact_Antivir_Def_Nuclease"/>
</dbReference>
<organism evidence="4 5">
    <name type="scientific">Lactococcus lactis</name>
    <dbReference type="NCBI Taxonomy" id="1358"/>
    <lineage>
        <taxon>Bacteria</taxon>
        <taxon>Bacillati</taxon>
        <taxon>Bacillota</taxon>
        <taxon>Bacilli</taxon>
        <taxon>Lactobacillales</taxon>
        <taxon>Streptococcaceae</taxon>
        <taxon>Lactococcus</taxon>
    </lineage>
</organism>
<dbReference type="RefSeq" id="WP_278228325.1">
    <property type="nucleotide sequence ID" value="NZ_JAOWLV010000003.1"/>
</dbReference>
<dbReference type="PANTHER" id="PTHR43581:SF2">
    <property type="entry name" value="EXCINUCLEASE ATPASE SUBUNIT"/>
    <property type="match status" value="1"/>
</dbReference>
<reference evidence="4" key="2">
    <citation type="journal article" date="2023" name="Food Microbiol.">
        <title>Evaluation of the fermentation potential of lactic acid bacteria isolated from herbs, fruits and vegetables as starter cultures in nut-based milk alternatives.</title>
        <authorList>
            <person name="Huang W."/>
            <person name="Dong A."/>
            <person name="Pham H.T."/>
            <person name="Zhou C."/>
            <person name="Huo Z."/>
            <person name="Watjen A.P."/>
            <person name="Prakash S."/>
            <person name="Bang-Berthelsen C.H."/>
            <person name="Turner M.S."/>
        </authorList>
    </citation>
    <scope>NUCLEOTIDE SEQUENCE</scope>
    <source>
        <strain evidence="4">54</strain>
    </source>
</reference>
<dbReference type="EMBL" id="JAOWLV010000003">
    <property type="protein sequence ID" value="MDG4976132.1"/>
    <property type="molecule type" value="Genomic_DNA"/>
</dbReference>
<dbReference type="InterPro" id="IPR041685">
    <property type="entry name" value="AAA_GajA/Old/RecF-like"/>
</dbReference>
<dbReference type="SUPFAM" id="SSF52540">
    <property type="entry name" value="P-loop containing nucleoside triphosphate hydrolases"/>
    <property type="match status" value="1"/>
</dbReference>
<evidence type="ECO:0000313" key="4">
    <source>
        <dbReference type="EMBL" id="MDG4976132.1"/>
    </source>
</evidence>
<feature type="coiled-coil region" evidence="1">
    <location>
        <begin position="247"/>
        <end position="274"/>
    </location>
</feature>
<dbReference type="Pfam" id="PF20469">
    <property type="entry name" value="OLD-like_TOPRIM"/>
    <property type="match status" value="1"/>
</dbReference>
<feature type="domain" description="Endonuclease GajA/Old nuclease/RecF-like AAA" evidence="2">
    <location>
        <begin position="1"/>
        <end position="396"/>
    </location>
</feature>
<dbReference type="InterPro" id="IPR034139">
    <property type="entry name" value="TOPRIM_OLD"/>
</dbReference>
<dbReference type="Gene3D" id="3.40.50.300">
    <property type="entry name" value="P-loop containing nucleotide triphosphate hydrolases"/>
    <property type="match status" value="2"/>
</dbReference>
<keyword evidence="1" id="KW-0175">Coiled coil</keyword>